<reference evidence="2" key="1">
    <citation type="submission" date="2021-09" db="EMBL/GenBank/DDBJ databases">
        <authorList>
            <consortium name="Pathogen Informatics"/>
        </authorList>
    </citation>
    <scope>NUCLEOTIDE SEQUENCE</scope>
</reference>
<accession>A0A8J2LNG3</accession>
<organism evidence="2 3">
    <name type="scientific">Cercopithifilaria johnstoni</name>
    <dbReference type="NCBI Taxonomy" id="2874296"/>
    <lineage>
        <taxon>Eukaryota</taxon>
        <taxon>Metazoa</taxon>
        <taxon>Ecdysozoa</taxon>
        <taxon>Nematoda</taxon>
        <taxon>Chromadorea</taxon>
        <taxon>Rhabditida</taxon>
        <taxon>Spirurina</taxon>
        <taxon>Spiruromorpha</taxon>
        <taxon>Filarioidea</taxon>
        <taxon>Onchocercidae</taxon>
        <taxon>Cercopithifilaria</taxon>
    </lineage>
</organism>
<evidence type="ECO:0000313" key="2">
    <source>
        <dbReference type="EMBL" id="CAG9530038.1"/>
    </source>
</evidence>
<name>A0A8J2LNG3_9BILA</name>
<comment type="caution">
    <text evidence="2">The sequence shown here is derived from an EMBL/GenBank/DDBJ whole genome shotgun (WGS) entry which is preliminary data.</text>
</comment>
<feature type="non-terminal residue" evidence="2">
    <location>
        <position position="1"/>
    </location>
</feature>
<feature type="region of interest" description="Disordered" evidence="1">
    <location>
        <begin position="32"/>
        <end position="57"/>
    </location>
</feature>
<dbReference type="Proteomes" id="UP000746747">
    <property type="component" value="Unassembled WGS sequence"/>
</dbReference>
<feature type="compositionally biased region" description="Polar residues" evidence="1">
    <location>
        <begin position="38"/>
        <end position="47"/>
    </location>
</feature>
<dbReference type="EMBL" id="CAKAEH010000143">
    <property type="protein sequence ID" value="CAG9530038.1"/>
    <property type="molecule type" value="Genomic_DNA"/>
</dbReference>
<gene>
    <name evidence="2" type="ORF">CJOHNSTONI_LOCUS567</name>
</gene>
<evidence type="ECO:0000256" key="1">
    <source>
        <dbReference type="SAM" id="MobiDB-lite"/>
    </source>
</evidence>
<dbReference type="AlphaFoldDB" id="A0A8J2LNG3"/>
<protein>
    <submittedName>
        <fullName evidence="2">Uncharacterized protein</fullName>
    </submittedName>
</protein>
<keyword evidence="3" id="KW-1185">Reference proteome</keyword>
<sequence length="115" mass="13722">MSMNQPLRSQSFKYRSRPSIYVKRRLLDDTIRERRRSTPNISRCSTPHSRHRPLEPLERTDVWPKPRASMVEDRFLALIDSDDYTRVREFNIDEKGTVVSRGDSFRLKSPTSRKR</sequence>
<dbReference type="OrthoDB" id="5239715at2759"/>
<evidence type="ECO:0000313" key="3">
    <source>
        <dbReference type="Proteomes" id="UP000746747"/>
    </source>
</evidence>
<proteinExistence type="predicted"/>